<keyword evidence="3" id="KW-1185">Reference proteome</keyword>
<dbReference type="EMBL" id="JASSZA010000021">
    <property type="protein sequence ID" value="KAK2085468.1"/>
    <property type="molecule type" value="Genomic_DNA"/>
</dbReference>
<reference evidence="2 3" key="1">
    <citation type="submission" date="2023-05" db="EMBL/GenBank/DDBJ databases">
        <title>B98-5 Cell Line De Novo Hybrid Assembly: An Optical Mapping Approach.</title>
        <authorList>
            <person name="Kananen K."/>
            <person name="Auerbach J.A."/>
            <person name="Kautto E."/>
            <person name="Blachly J.S."/>
        </authorList>
    </citation>
    <scope>NUCLEOTIDE SEQUENCE [LARGE SCALE GENOMIC DNA]</scope>
    <source>
        <strain evidence="2">B95-8</strain>
        <tissue evidence="2">Cell line</tissue>
    </source>
</reference>
<evidence type="ECO:0000256" key="1">
    <source>
        <dbReference type="SAM" id="MobiDB-lite"/>
    </source>
</evidence>
<name>A0ABQ9TL54_SAGOE</name>
<evidence type="ECO:0000313" key="2">
    <source>
        <dbReference type="EMBL" id="KAK2085468.1"/>
    </source>
</evidence>
<proteinExistence type="predicted"/>
<feature type="compositionally biased region" description="Acidic residues" evidence="1">
    <location>
        <begin position="31"/>
        <end position="49"/>
    </location>
</feature>
<organism evidence="2 3">
    <name type="scientific">Saguinus oedipus</name>
    <name type="common">Cotton-top tamarin</name>
    <name type="synonym">Oedipomidas oedipus</name>
    <dbReference type="NCBI Taxonomy" id="9490"/>
    <lineage>
        <taxon>Eukaryota</taxon>
        <taxon>Metazoa</taxon>
        <taxon>Chordata</taxon>
        <taxon>Craniata</taxon>
        <taxon>Vertebrata</taxon>
        <taxon>Euteleostomi</taxon>
        <taxon>Mammalia</taxon>
        <taxon>Eutheria</taxon>
        <taxon>Euarchontoglires</taxon>
        <taxon>Primates</taxon>
        <taxon>Haplorrhini</taxon>
        <taxon>Platyrrhini</taxon>
        <taxon>Cebidae</taxon>
        <taxon>Callitrichinae</taxon>
        <taxon>Saguinus</taxon>
    </lineage>
</organism>
<comment type="caution">
    <text evidence="2">The sequence shown here is derived from an EMBL/GenBank/DDBJ whole genome shotgun (WGS) entry which is preliminary data.</text>
</comment>
<protein>
    <submittedName>
        <fullName evidence="2">Uncharacterized protein</fullName>
    </submittedName>
</protein>
<accession>A0ABQ9TL54</accession>
<feature type="region of interest" description="Disordered" evidence="1">
    <location>
        <begin position="1"/>
        <end position="98"/>
    </location>
</feature>
<evidence type="ECO:0000313" key="3">
    <source>
        <dbReference type="Proteomes" id="UP001266305"/>
    </source>
</evidence>
<dbReference type="Proteomes" id="UP001266305">
    <property type="component" value="Unassembled WGS sequence"/>
</dbReference>
<feature type="compositionally biased region" description="Basic residues" evidence="1">
    <location>
        <begin position="1"/>
        <end position="12"/>
    </location>
</feature>
<sequence>MHRIRARAPAQRHRPELLPPPSGLYASSGSDMEEFDSEDFSTSEEDEDYVPSGVFGSRGGRASGPASRAPHSWLSRPEACARGGSVPPSSWASAGRRPLLQRGNRHVNTVLSLGTLVGRARTTPLL</sequence>
<gene>
    <name evidence="2" type="ORF">P7K49_036768</name>
</gene>